<dbReference type="Proteomes" id="UP000606786">
    <property type="component" value="Unassembled WGS sequence"/>
</dbReference>
<dbReference type="EMBL" id="CAJHJT010000023">
    <property type="protein sequence ID" value="CAD7001876.1"/>
    <property type="molecule type" value="Genomic_DNA"/>
</dbReference>
<evidence type="ECO:0000256" key="1">
    <source>
        <dbReference type="SAM" id="MobiDB-lite"/>
    </source>
</evidence>
<feature type="domain" description="Retroviral polymerase SH3-like" evidence="2">
    <location>
        <begin position="1"/>
        <end position="35"/>
    </location>
</feature>
<feature type="non-terminal residue" evidence="3">
    <location>
        <position position="101"/>
    </location>
</feature>
<feature type="compositionally biased region" description="Low complexity" evidence="1">
    <location>
        <begin position="82"/>
        <end position="101"/>
    </location>
</feature>
<feature type="region of interest" description="Disordered" evidence="1">
    <location>
        <begin position="78"/>
        <end position="101"/>
    </location>
</feature>
<keyword evidence="4" id="KW-1185">Reference proteome</keyword>
<name>A0A811UW17_CERCA</name>
<accession>A0A811UW17</accession>
<organism evidence="3 4">
    <name type="scientific">Ceratitis capitata</name>
    <name type="common">Mediterranean fruit fly</name>
    <name type="synonym">Tephritis capitata</name>
    <dbReference type="NCBI Taxonomy" id="7213"/>
    <lineage>
        <taxon>Eukaryota</taxon>
        <taxon>Metazoa</taxon>
        <taxon>Ecdysozoa</taxon>
        <taxon>Arthropoda</taxon>
        <taxon>Hexapoda</taxon>
        <taxon>Insecta</taxon>
        <taxon>Pterygota</taxon>
        <taxon>Neoptera</taxon>
        <taxon>Endopterygota</taxon>
        <taxon>Diptera</taxon>
        <taxon>Brachycera</taxon>
        <taxon>Muscomorpha</taxon>
        <taxon>Tephritoidea</taxon>
        <taxon>Tephritidae</taxon>
        <taxon>Ceratitis</taxon>
        <taxon>Ceratitis</taxon>
    </lineage>
</organism>
<protein>
    <submittedName>
        <fullName evidence="3">(Mediterranean fruit fly) hypothetical protein</fullName>
    </submittedName>
</protein>
<dbReference type="InterPro" id="IPR057670">
    <property type="entry name" value="SH3_retrovirus"/>
</dbReference>
<evidence type="ECO:0000259" key="2">
    <source>
        <dbReference type="Pfam" id="PF25597"/>
    </source>
</evidence>
<sequence length="101" mass="11706">MILVGYEPPSKNYRLYDKDTPKVIFRYDVIFNENVIKVTPFHNEDEGETSNDESDFSPYLQHMYIQHTKTTMKIEESTINMSTTPTSSVSLDSTTDTTEKK</sequence>
<dbReference type="Pfam" id="PF25597">
    <property type="entry name" value="SH3_retrovirus"/>
    <property type="match status" value="1"/>
</dbReference>
<evidence type="ECO:0000313" key="4">
    <source>
        <dbReference type="Proteomes" id="UP000606786"/>
    </source>
</evidence>
<evidence type="ECO:0000313" key="3">
    <source>
        <dbReference type="EMBL" id="CAD7001876.1"/>
    </source>
</evidence>
<proteinExistence type="predicted"/>
<reference evidence="3" key="1">
    <citation type="submission" date="2020-11" db="EMBL/GenBank/DDBJ databases">
        <authorList>
            <person name="Whitehead M."/>
        </authorList>
    </citation>
    <scope>NUCLEOTIDE SEQUENCE</scope>
    <source>
        <strain evidence="3">EGII</strain>
    </source>
</reference>
<gene>
    <name evidence="3" type="ORF">CCAP1982_LOCUS10363</name>
</gene>
<dbReference type="AlphaFoldDB" id="A0A811UW17"/>
<comment type="caution">
    <text evidence="3">The sequence shown here is derived from an EMBL/GenBank/DDBJ whole genome shotgun (WGS) entry which is preliminary data.</text>
</comment>